<comment type="caution">
    <text evidence="2">The sequence shown here is derived from an EMBL/GenBank/DDBJ whole genome shotgun (WGS) entry which is preliminary data.</text>
</comment>
<keyword evidence="3" id="KW-1185">Reference proteome</keyword>
<dbReference type="Proteomes" id="UP001382455">
    <property type="component" value="Unassembled WGS sequence"/>
</dbReference>
<reference evidence="2 3" key="1">
    <citation type="submission" date="2023-12" db="EMBL/GenBank/DDBJ databases">
        <title>Friends and Foes: Symbiotic and Algicidal bacterial influence on Karenia brevis blooms.</title>
        <authorList>
            <person name="Fei C."/>
            <person name="Mohamed A.R."/>
            <person name="Booker A."/>
            <person name="Arshad M."/>
            <person name="Klass S."/>
            <person name="Ahn S."/>
            <person name="Gilbert P.M."/>
            <person name="Heil C.A."/>
            <person name="Martinez J.M."/>
            <person name="Amin S.A."/>
        </authorList>
    </citation>
    <scope>NUCLEOTIDE SEQUENCE [LARGE SCALE GENOMIC DNA]</scope>
    <source>
        <strain evidence="2 3">CE15</strain>
    </source>
</reference>
<feature type="signal peptide" evidence="1">
    <location>
        <begin position="1"/>
        <end position="21"/>
    </location>
</feature>
<sequence>MKKLALAMTLIAASISTNLYAGDEKRITETLTLNQGQNLEIDFPVGSIEIISVDSNELSIEIEIEGKDEGWFSKNRDVSNVELSKRVRDNRISLEIDEENLSQEWVVKVPKHAAIDIEIGVGSIDVEKLENSLEAEVGVGSIRVDTVLDDFKRIELSTGVGDTSIKGFSGDLESTRNIVSSETRYSGSGEHSIEAEVGVGDIKVRK</sequence>
<keyword evidence="1" id="KW-0732">Signal</keyword>
<evidence type="ECO:0000256" key="1">
    <source>
        <dbReference type="SAM" id="SignalP"/>
    </source>
</evidence>
<name>A0ABU8EU77_9GAMM</name>
<evidence type="ECO:0008006" key="4">
    <source>
        <dbReference type="Google" id="ProtNLM"/>
    </source>
</evidence>
<protein>
    <recommendedName>
        <fullName evidence="4">Adhesin domain-containing protein</fullName>
    </recommendedName>
</protein>
<feature type="chain" id="PRO_5047063496" description="Adhesin domain-containing protein" evidence="1">
    <location>
        <begin position="22"/>
        <end position="206"/>
    </location>
</feature>
<dbReference type="RefSeq" id="WP_336435675.1">
    <property type="nucleotide sequence ID" value="NZ_JBAWKS010000001.1"/>
</dbReference>
<accession>A0ABU8EU77</accession>
<evidence type="ECO:0000313" key="3">
    <source>
        <dbReference type="Proteomes" id="UP001382455"/>
    </source>
</evidence>
<evidence type="ECO:0000313" key="2">
    <source>
        <dbReference type="EMBL" id="MEI4550516.1"/>
    </source>
</evidence>
<organism evidence="2 3">
    <name type="scientific">Pseudoalteromonas spongiae</name>
    <dbReference type="NCBI Taxonomy" id="298657"/>
    <lineage>
        <taxon>Bacteria</taxon>
        <taxon>Pseudomonadati</taxon>
        <taxon>Pseudomonadota</taxon>
        <taxon>Gammaproteobacteria</taxon>
        <taxon>Alteromonadales</taxon>
        <taxon>Pseudoalteromonadaceae</taxon>
        <taxon>Pseudoalteromonas</taxon>
    </lineage>
</organism>
<dbReference type="EMBL" id="JBAWKS010000001">
    <property type="protein sequence ID" value="MEI4550516.1"/>
    <property type="molecule type" value="Genomic_DNA"/>
</dbReference>
<gene>
    <name evidence="2" type="ORF">WAE96_12675</name>
</gene>
<proteinExistence type="predicted"/>